<dbReference type="SUPFAM" id="SSF56436">
    <property type="entry name" value="C-type lectin-like"/>
    <property type="match status" value="1"/>
</dbReference>
<evidence type="ECO:0000313" key="5">
    <source>
        <dbReference type="Proteomes" id="UP000192220"/>
    </source>
</evidence>
<dbReference type="SMART" id="SM00034">
    <property type="entry name" value="CLECT"/>
    <property type="match status" value="1"/>
</dbReference>
<dbReference type="AlphaFoldDB" id="A0A2I4CLY4"/>
<gene>
    <name evidence="6 7" type="primary">LOC106530011</name>
</gene>
<evidence type="ECO:0000256" key="3">
    <source>
        <dbReference type="SAM" id="Phobius"/>
    </source>
</evidence>
<dbReference type="Pfam" id="PF00059">
    <property type="entry name" value="Lectin_C"/>
    <property type="match status" value="1"/>
</dbReference>
<sequence>MMSRPQEEDEKIHVMENQQEGEAAEKPKRKSKLPPQTVVLLVLCALLAAALFVIYRLSVKTNQSVLILTKENEALKEELLERKCFPPTDTKSWEEHEGKCYHFSTYGSTWQDSRRCCRVVGGDLLKIHSREKQEFVMRKLREKTSGLETFWIGLTDSLTEGRWLWVDGSPLNESLSFWINKEPNDDKYWHPDGEDCGQLIVGEKGQSRKTWNDDYCNFLRKYVCEKSPGFNQSSCV</sequence>
<evidence type="ECO:0000259" key="4">
    <source>
        <dbReference type="PROSITE" id="PS50041"/>
    </source>
</evidence>
<dbReference type="STRING" id="52670.A0A2I4CLY4"/>
<keyword evidence="3" id="KW-0472">Membrane</keyword>
<name>A0A2I4CLY4_AUSLI</name>
<dbReference type="RefSeq" id="XP_013881015.1">
    <property type="nucleotide sequence ID" value="XM_014025561.1"/>
</dbReference>
<keyword evidence="3" id="KW-1133">Transmembrane helix</keyword>
<dbReference type="OrthoDB" id="8443844at2759"/>
<evidence type="ECO:0000256" key="1">
    <source>
        <dbReference type="ARBA" id="ARBA00022734"/>
    </source>
</evidence>
<keyword evidence="5" id="KW-1185">Reference proteome</keyword>
<keyword evidence="1" id="KW-0430">Lectin</keyword>
<dbReference type="InterPro" id="IPR001304">
    <property type="entry name" value="C-type_lectin-like"/>
</dbReference>
<dbReference type="Proteomes" id="UP000192220">
    <property type="component" value="Unplaced"/>
</dbReference>
<dbReference type="InterPro" id="IPR016187">
    <property type="entry name" value="CTDL_fold"/>
</dbReference>
<dbReference type="InterPro" id="IPR016186">
    <property type="entry name" value="C-type_lectin-like/link_sf"/>
</dbReference>
<reference evidence="6 7" key="1">
    <citation type="submission" date="2025-04" db="UniProtKB">
        <authorList>
            <consortium name="RefSeq"/>
        </authorList>
    </citation>
    <scope>IDENTIFICATION</scope>
    <source>
        <strain evidence="6 7">Quisiro</strain>
        <tissue evidence="6 7">Liver</tissue>
    </source>
</reference>
<evidence type="ECO:0000313" key="7">
    <source>
        <dbReference type="RefSeq" id="XP_013881016.1"/>
    </source>
</evidence>
<feature type="transmembrane region" description="Helical" evidence="3">
    <location>
        <begin position="38"/>
        <end position="57"/>
    </location>
</feature>
<dbReference type="InterPro" id="IPR033989">
    <property type="entry name" value="CD209-like_CTLD"/>
</dbReference>
<dbReference type="GeneID" id="106530011"/>
<dbReference type="PANTHER" id="PTHR22803">
    <property type="entry name" value="MANNOSE, PHOSPHOLIPASE, LECTIN RECEPTOR RELATED"/>
    <property type="match status" value="1"/>
</dbReference>
<evidence type="ECO:0000313" key="6">
    <source>
        <dbReference type="RefSeq" id="XP_013881015.1"/>
    </source>
</evidence>
<accession>A0A2I4CLY4</accession>
<feature type="region of interest" description="Disordered" evidence="2">
    <location>
        <begin position="1"/>
        <end position="30"/>
    </location>
</feature>
<dbReference type="RefSeq" id="XP_013881016.1">
    <property type="nucleotide sequence ID" value="XM_014025562.1"/>
</dbReference>
<dbReference type="CDD" id="cd03590">
    <property type="entry name" value="CLECT_DC-SIGN_like"/>
    <property type="match status" value="1"/>
</dbReference>
<dbReference type="InterPro" id="IPR050111">
    <property type="entry name" value="C-type_lectin/snaclec_domain"/>
</dbReference>
<organism evidence="5 6">
    <name type="scientific">Austrofundulus limnaeus</name>
    <name type="common">Annual killifish</name>
    <dbReference type="NCBI Taxonomy" id="52670"/>
    <lineage>
        <taxon>Eukaryota</taxon>
        <taxon>Metazoa</taxon>
        <taxon>Chordata</taxon>
        <taxon>Craniata</taxon>
        <taxon>Vertebrata</taxon>
        <taxon>Euteleostomi</taxon>
        <taxon>Actinopterygii</taxon>
        <taxon>Neopterygii</taxon>
        <taxon>Teleostei</taxon>
        <taxon>Neoteleostei</taxon>
        <taxon>Acanthomorphata</taxon>
        <taxon>Ovalentaria</taxon>
        <taxon>Atherinomorphae</taxon>
        <taxon>Cyprinodontiformes</taxon>
        <taxon>Rivulidae</taxon>
        <taxon>Austrofundulus</taxon>
    </lineage>
</organism>
<proteinExistence type="predicted"/>
<dbReference type="KEGG" id="alim:106530011"/>
<dbReference type="GO" id="GO:0030246">
    <property type="term" value="F:carbohydrate binding"/>
    <property type="evidence" value="ECO:0007669"/>
    <property type="project" value="UniProtKB-KW"/>
</dbReference>
<keyword evidence="3" id="KW-0812">Transmembrane</keyword>
<feature type="domain" description="C-type lectin" evidence="4">
    <location>
        <begin position="96"/>
        <end position="225"/>
    </location>
</feature>
<evidence type="ECO:0000256" key="2">
    <source>
        <dbReference type="SAM" id="MobiDB-lite"/>
    </source>
</evidence>
<protein>
    <submittedName>
        <fullName evidence="6 7">Hepatic lectin-like</fullName>
    </submittedName>
</protein>
<dbReference type="Gene3D" id="3.10.100.10">
    <property type="entry name" value="Mannose-Binding Protein A, subunit A"/>
    <property type="match status" value="1"/>
</dbReference>
<dbReference type="PROSITE" id="PS50041">
    <property type="entry name" value="C_TYPE_LECTIN_2"/>
    <property type="match status" value="1"/>
</dbReference>